<feature type="transmembrane region" description="Helical" evidence="7">
    <location>
        <begin position="284"/>
        <end position="304"/>
    </location>
</feature>
<evidence type="ECO:0000256" key="5">
    <source>
        <dbReference type="ARBA" id="ARBA00022989"/>
    </source>
</evidence>
<dbReference type="EMBL" id="FXAH01000010">
    <property type="protein sequence ID" value="SMF55878.1"/>
    <property type="molecule type" value="Genomic_DNA"/>
</dbReference>
<dbReference type="InterPro" id="IPR017475">
    <property type="entry name" value="EPS_sugar_tfrase"/>
</dbReference>
<dbReference type="STRING" id="28094.SAMN06295900_11096"/>
<dbReference type="NCBIfam" id="TIGR03023">
    <property type="entry name" value="WcaJ_sugtrans"/>
    <property type="match status" value="1"/>
</dbReference>
<dbReference type="Gene3D" id="3.40.50.720">
    <property type="entry name" value="NAD(P)-binding Rossmann-like Domain"/>
    <property type="match status" value="1"/>
</dbReference>
<dbReference type="PANTHER" id="PTHR30576">
    <property type="entry name" value="COLANIC BIOSYNTHESIS UDP-GLUCOSE LIPID CARRIER TRANSFERASE"/>
    <property type="match status" value="1"/>
</dbReference>
<dbReference type="Pfam" id="PF02397">
    <property type="entry name" value="Bac_transf"/>
    <property type="match status" value="1"/>
</dbReference>
<evidence type="ECO:0000256" key="6">
    <source>
        <dbReference type="ARBA" id="ARBA00023136"/>
    </source>
</evidence>
<feature type="domain" description="Bacterial sugar transferase" evidence="8">
    <location>
        <begin position="278"/>
        <end position="462"/>
    </location>
</feature>
<sequence length="469" mass="52511">MLGLLSRMIDVALASLGAFAAAALYAGHPVWLNETQSIAMVFDDMLVVAFFPALGIYRSWRGKPLSDLLWRTAFAWLLVECTGVLMSFSVHRADALSRTWLVLWAFTTIVLLLAVKALVYSTLRRLRRQGLNQKSVAIVGSGPYATFLIERMKARPDAGFAPVCVFDEEADDARAPASTDRDSGHAAISGVPIERDFAKLVQLVKRRAIRELWLALPMSHEPTIHRIVTAFRNDFVNIRFIPDVSSLSLLNQEVVDLLGVPAINLAASPLGDVRALPKLVFDRLFALAALLALMPVMAAIAVAVKVSSPGPVFFRQRRLGADGNTFEIYKFRTMKVHAEQAGKVTQATRNDSRVTRVGRFLRRTSLDELPQFINVLKGEMSVVGPRPHALEHDDLYKDLVNGYMFRYRIKPGITGWAQVHGFRGETDRIEKMSGRVKLDLYYIQNWTFWFDIKIVMLTLWKGFAGSNAY</sequence>
<dbReference type="AlphaFoldDB" id="A0A1X7FNV5"/>
<comment type="subcellular location">
    <subcellularLocation>
        <location evidence="1">Membrane</location>
        <topology evidence="1">Multi-pass membrane protein</topology>
    </subcellularLocation>
</comment>
<gene>
    <name evidence="9" type="ORF">SAMN06295900_11096</name>
</gene>
<organism evidence="9 10">
    <name type="scientific">Trinickia caryophylli</name>
    <name type="common">Paraburkholderia caryophylli</name>
    <dbReference type="NCBI Taxonomy" id="28094"/>
    <lineage>
        <taxon>Bacteria</taxon>
        <taxon>Pseudomonadati</taxon>
        <taxon>Pseudomonadota</taxon>
        <taxon>Betaproteobacteria</taxon>
        <taxon>Burkholderiales</taxon>
        <taxon>Burkholderiaceae</taxon>
        <taxon>Trinickia</taxon>
    </lineage>
</organism>
<dbReference type="GO" id="GO:0016020">
    <property type="term" value="C:membrane"/>
    <property type="evidence" value="ECO:0007669"/>
    <property type="project" value="UniProtKB-SubCell"/>
</dbReference>
<name>A0A1X7FNV5_TRICW</name>
<feature type="transmembrane region" description="Helical" evidence="7">
    <location>
        <begin position="100"/>
        <end position="119"/>
    </location>
</feature>
<dbReference type="RefSeq" id="WP_085228828.1">
    <property type="nucleotide sequence ID" value="NZ_CADFGO010000001.1"/>
</dbReference>
<dbReference type="PANTHER" id="PTHR30576:SF0">
    <property type="entry name" value="UNDECAPRENYL-PHOSPHATE N-ACETYLGALACTOSAMINYL 1-PHOSPHATE TRANSFERASE-RELATED"/>
    <property type="match status" value="1"/>
</dbReference>
<dbReference type="GO" id="GO:0016780">
    <property type="term" value="F:phosphotransferase activity, for other substituted phosphate groups"/>
    <property type="evidence" value="ECO:0007669"/>
    <property type="project" value="TreeGrafter"/>
</dbReference>
<dbReference type="InterPro" id="IPR003362">
    <property type="entry name" value="Bact_transf"/>
</dbReference>
<comment type="similarity">
    <text evidence="2">Belongs to the bacterial sugar transferase family.</text>
</comment>
<evidence type="ECO:0000256" key="1">
    <source>
        <dbReference type="ARBA" id="ARBA00004141"/>
    </source>
</evidence>
<keyword evidence="10" id="KW-1185">Reference proteome</keyword>
<evidence type="ECO:0000313" key="9">
    <source>
        <dbReference type="EMBL" id="SMF55878.1"/>
    </source>
</evidence>
<dbReference type="InterPro" id="IPR017473">
    <property type="entry name" value="Undecaprenyl-P_gluc_Ptfrase"/>
</dbReference>
<evidence type="ECO:0000256" key="2">
    <source>
        <dbReference type="ARBA" id="ARBA00006464"/>
    </source>
</evidence>
<feature type="transmembrane region" description="Helical" evidence="7">
    <location>
        <begin position="36"/>
        <end position="56"/>
    </location>
</feature>
<protein>
    <submittedName>
        <fullName evidence="9">Putative colanic acid biosysnthesis UDP-glucose lipid carrier transferase</fullName>
    </submittedName>
</protein>
<keyword evidence="5 7" id="KW-1133">Transmembrane helix</keyword>
<feature type="transmembrane region" description="Helical" evidence="7">
    <location>
        <begin position="68"/>
        <end position="88"/>
    </location>
</feature>
<proteinExistence type="inferred from homology"/>
<dbReference type="Pfam" id="PF13727">
    <property type="entry name" value="CoA_binding_3"/>
    <property type="match status" value="1"/>
</dbReference>
<evidence type="ECO:0000256" key="4">
    <source>
        <dbReference type="ARBA" id="ARBA00022692"/>
    </source>
</evidence>
<evidence type="ECO:0000256" key="3">
    <source>
        <dbReference type="ARBA" id="ARBA00022679"/>
    </source>
</evidence>
<evidence type="ECO:0000313" key="10">
    <source>
        <dbReference type="Proteomes" id="UP000192911"/>
    </source>
</evidence>
<dbReference type="NCBIfam" id="TIGR03025">
    <property type="entry name" value="EPS_sugtrans"/>
    <property type="match status" value="1"/>
</dbReference>
<reference evidence="10" key="1">
    <citation type="submission" date="2017-04" db="EMBL/GenBank/DDBJ databases">
        <authorList>
            <person name="Varghese N."/>
            <person name="Submissions S."/>
        </authorList>
    </citation>
    <scope>NUCLEOTIDE SEQUENCE [LARGE SCALE GENOMIC DNA]</scope>
    <source>
        <strain evidence="10">Ballard 720</strain>
    </source>
</reference>
<keyword evidence="3 9" id="KW-0808">Transferase</keyword>
<keyword evidence="6 7" id="KW-0472">Membrane</keyword>
<dbReference type="OrthoDB" id="9808602at2"/>
<dbReference type="GeneID" id="95553414"/>
<evidence type="ECO:0000256" key="7">
    <source>
        <dbReference type="SAM" id="Phobius"/>
    </source>
</evidence>
<keyword evidence="4 7" id="KW-0812">Transmembrane</keyword>
<evidence type="ECO:0000259" key="8">
    <source>
        <dbReference type="Pfam" id="PF02397"/>
    </source>
</evidence>
<dbReference type="Proteomes" id="UP000192911">
    <property type="component" value="Unassembled WGS sequence"/>
</dbReference>
<accession>A0A1X7FNV5</accession>